<keyword evidence="6" id="KW-0732">Signal</keyword>
<feature type="chain" id="PRO_5044596672" evidence="6">
    <location>
        <begin position="18"/>
        <end position="216"/>
    </location>
</feature>
<evidence type="ECO:0000256" key="3">
    <source>
        <dbReference type="ARBA" id="ARBA00022989"/>
    </source>
</evidence>
<keyword evidence="8" id="KW-1185">Reference proteome</keyword>
<reference evidence="9" key="2">
    <citation type="submission" date="2019-09" db="UniProtKB">
        <authorList>
            <consortium name="WormBaseParasite"/>
        </authorList>
    </citation>
    <scope>IDENTIFICATION</scope>
</reference>
<evidence type="ECO:0000313" key="8">
    <source>
        <dbReference type="Proteomes" id="UP000050761"/>
    </source>
</evidence>
<dbReference type="Pfam" id="PF05978">
    <property type="entry name" value="UNC-93"/>
    <property type="match status" value="1"/>
</dbReference>
<feature type="transmembrane region" description="Helical" evidence="5">
    <location>
        <begin position="59"/>
        <end position="81"/>
    </location>
</feature>
<dbReference type="Proteomes" id="UP000050761">
    <property type="component" value="Unassembled WGS sequence"/>
</dbReference>
<dbReference type="InterPro" id="IPR010291">
    <property type="entry name" value="Ion_channel_UNC-93"/>
</dbReference>
<dbReference type="OrthoDB" id="5856773at2759"/>
<comment type="subcellular location">
    <subcellularLocation>
        <location evidence="1">Membrane</location>
        <topology evidence="1">Multi-pass membrane protein</topology>
    </subcellularLocation>
</comment>
<name>A0A3P8C918_HELPZ</name>
<evidence type="ECO:0000256" key="4">
    <source>
        <dbReference type="ARBA" id="ARBA00023136"/>
    </source>
</evidence>
<dbReference type="PANTHER" id="PTHR23294">
    <property type="entry name" value="ET TRANSLATION PRODUCT-RELATED"/>
    <property type="match status" value="1"/>
</dbReference>
<dbReference type="EMBL" id="UZAH01031274">
    <property type="protein sequence ID" value="VDP14725.1"/>
    <property type="molecule type" value="Genomic_DNA"/>
</dbReference>
<evidence type="ECO:0000256" key="2">
    <source>
        <dbReference type="ARBA" id="ARBA00022692"/>
    </source>
</evidence>
<feature type="signal peptide" evidence="6">
    <location>
        <begin position="1"/>
        <end position="17"/>
    </location>
</feature>
<dbReference type="WBParaSite" id="HPBE_0001931101-mRNA-1">
    <property type="protein sequence ID" value="HPBE_0001931101-mRNA-1"/>
    <property type="gene ID" value="HPBE_0001931101"/>
</dbReference>
<evidence type="ECO:0000256" key="5">
    <source>
        <dbReference type="SAM" id="Phobius"/>
    </source>
</evidence>
<feature type="transmembrane region" description="Helical" evidence="5">
    <location>
        <begin position="27"/>
        <end position="47"/>
    </location>
</feature>
<accession>A0A3P8C918</accession>
<evidence type="ECO:0000256" key="1">
    <source>
        <dbReference type="ARBA" id="ARBA00004141"/>
    </source>
</evidence>
<proteinExistence type="predicted"/>
<keyword evidence="4 5" id="KW-0472">Membrane</keyword>
<organism evidence="7">
    <name type="scientific">Heligmosomoides polygyrus</name>
    <name type="common">Parasitic roundworm</name>
    <dbReference type="NCBI Taxonomy" id="6339"/>
    <lineage>
        <taxon>Eukaryota</taxon>
        <taxon>Metazoa</taxon>
        <taxon>Ecdysozoa</taxon>
        <taxon>Nematoda</taxon>
        <taxon>Chromadorea</taxon>
        <taxon>Rhabditida</taxon>
        <taxon>Rhabditina</taxon>
        <taxon>Rhabditomorpha</taxon>
        <taxon>Strongyloidea</taxon>
        <taxon>Heligmosomidae</taxon>
        <taxon>Heligmosomoides</taxon>
    </lineage>
</organism>
<keyword evidence="2 5" id="KW-0812">Transmembrane</keyword>
<dbReference type="InterPro" id="IPR051617">
    <property type="entry name" value="UNC-93-like_regulator"/>
</dbReference>
<reference evidence="7 8" key="1">
    <citation type="submission" date="2018-11" db="EMBL/GenBank/DDBJ databases">
        <authorList>
            <consortium name="Pathogen Informatics"/>
        </authorList>
    </citation>
    <scope>NUCLEOTIDE SEQUENCE [LARGE SCALE GENOMIC DNA]</scope>
</reference>
<evidence type="ECO:0000313" key="9">
    <source>
        <dbReference type="WBParaSite" id="HPBE_0001931101-mRNA-1"/>
    </source>
</evidence>
<dbReference type="AlphaFoldDB" id="A0A3P8C918"/>
<dbReference type="GO" id="GO:0016020">
    <property type="term" value="C:membrane"/>
    <property type="evidence" value="ECO:0007669"/>
    <property type="project" value="UniProtKB-SubCell"/>
</dbReference>
<evidence type="ECO:0000256" key="6">
    <source>
        <dbReference type="SAM" id="SignalP"/>
    </source>
</evidence>
<protein>
    <submittedName>
        <fullName evidence="9">MFS_1_like domain-containing protein</fullName>
    </submittedName>
</protein>
<dbReference type="PANTHER" id="PTHR23294:SF12">
    <property type="entry name" value="ADP,ATP CARRIER PROTEIN"/>
    <property type="match status" value="1"/>
</dbReference>
<keyword evidence="3 5" id="KW-1133">Transmembrane helix</keyword>
<sequence>MGIYVSFILGIYPTALSFTSSLANDQYLIAFYATSVGVAEISGGLLLEPLIKRVGERKLQVMMLVHVAFSIVDMTFFVLTIPSMSTMTPNTGASYLFHPSRLMTCLHGYLIGMGDFTLTASRVTICQLVLPENLIEVYSVTRAFQCISSCAVFYLSCRMTVECWTGTILGGMALGVTALLYVDHSTRRKESAASTTPSEKEASPFPESAYIDYKVY</sequence>
<evidence type="ECO:0000313" key="7">
    <source>
        <dbReference type="EMBL" id="VDP14725.1"/>
    </source>
</evidence>
<feature type="transmembrane region" description="Helical" evidence="5">
    <location>
        <begin position="164"/>
        <end position="182"/>
    </location>
</feature>
<gene>
    <name evidence="7" type="ORF">HPBE_LOCUS19310</name>
</gene>